<keyword evidence="8" id="KW-1185">Reference proteome</keyword>
<evidence type="ECO:0000256" key="5">
    <source>
        <dbReference type="ARBA" id="ARBA00023136"/>
    </source>
</evidence>
<evidence type="ECO:0000256" key="6">
    <source>
        <dbReference type="SAM" id="Phobius"/>
    </source>
</evidence>
<feature type="transmembrane region" description="Helical" evidence="6">
    <location>
        <begin position="65"/>
        <end position="83"/>
    </location>
</feature>
<name>A0A7W7BQ18_9MICO</name>
<feature type="transmembrane region" description="Helical" evidence="6">
    <location>
        <begin position="89"/>
        <end position="111"/>
    </location>
</feature>
<keyword evidence="5 6" id="KW-0472">Membrane</keyword>
<evidence type="ECO:0000256" key="2">
    <source>
        <dbReference type="ARBA" id="ARBA00022475"/>
    </source>
</evidence>
<evidence type="ECO:0000256" key="4">
    <source>
        <dbReference type="ARBA" id="ARBA00022989"/>
    </source>
</evidence>
<evidence type="ECO:0000256" key="3">
    <source>
        <dbReference type="ARBA" id="ARBA00022692"/>
    </source>
</evidence>
<dbReference type="Pfam" id="PF09678">
    <property type="entry name" value="Caa3_CtaG"/>
    <property type="match status" value="1"/>
</dbReference>
<feature type="transmembrane region" description="Helical" evidence="6">
    <location>
        <begin position="143"/>
        <end position="165"/>
    </location>
</feature>
<feature type="transmembrane region" description="Helical" evidence="6">
    <location>
        <begin position="217"/>
        <end position="238"/>
    </location>
</feature>
<keyword evidence="3 6" id="KW-0812">Transmembrane</keyword>
<feature type="transmembrane region" description="Helical" evidence="6">
    <location>
        <begin position="185"/>
        <end position="205"/>
    </location>
</feature>
<proteinExistence type="predicted"/>
<evidence type="ECO:0000313" key="7">
    <source>
        <dbReference type="EMBL" id="MBB4665821.1"/>
    </source>
</evidence>
<keyword evidence="2" id="KW-1003">Cell membrane</keyword>
<feature type="transmembrane region" description="Helical" evidence="6">
    <location>
        <begin position="258"/>
        <end position="280"/>
    </location>
</feature>
<accession>A0A7W7BQ18</accession>
<comment type="subcellular location">
    <subcellularLocation>
        <location evidence="1">Cell membrane</location>
        <topology evidence="1">Multi-pass membrane protein</topology>
    </subcellularLocation>
</comment>
<dbReference type="AlphaFoldDB" id="A0A7W7BQ18"/>
<protein>
    <submittedName>
        <fullName evidence="7">Putative membrane protein</fullName>
    </submittedName>
</protein>
<dbReference type="EMBL" id="JACHMD010000001">
    <property type="protein sequence ID" value="MBB4665821.1"/>
    <property type="molecule type" value="Genomic_DNA"/>
</dbReference>
<dbReference type="Proteomes" id="UP000573729">
    <property type="component" value="Unassembled WGS sequence"/>
</dbReference>
<comment type="caution">
    <text evidence="7">The sequence shown here is derived from an EMBL/GenBank/DDBJ whole genome shotgun (WGS) entry which is preliminary data.</text>
</comment>
<evidence type="ECO:0000256" key="1">
    <source>
        <dbReference type="ARBA" id="ARBA00004651"/>
    </source>
</evidence>
<sequence>MAAGVGGHAVSAWIPDAPPSFLAFLTPYPQPFPVLPVVAIVLAAAYVAGVVRLRQQRRRWSVARAGSFLLGCVILFVVTGLGVENYSYALFSVSMFQQLTLMFTIPPLLILGSPGTLLLRSTPHHGLGLILLRLAHAGLRSRAARWALSPAVAVPLHLLAFYGLYLAKLADPILTVPGGHQLLDVAFLTVGVLFTVPILSNDPLPSRMSYPGRALDLFAEAALHAFFGVFLMMSTTLLVDRFAAPPAAWGIEPLDDQWLAGALAWSYGEGPTLLMLIYVVHRWFRDDTRRAVEADRHADAHGHADLDAYNEYLTALARKDAQ</sequence>
<feature type="transmembrane region" description="Helical" evidence="6">
    <location>
        <begin position="34"/>
        <end position="53"/>
    </location>
</feature>
<dbReference type="RefSeq" id="WP_343065881.1">
    <property type="nucleotide sequence ID" value="NZ_JACHMD010000001.1"/>
</dbReference>
<gene>
    <name evidence="7" type="ORF">BKA24_000530</name>
</gene>
<evidence type="ECO:0000313" key="8">
    <source>
        <dbReference type="Proteomes" id="UP000573729"/>
    </source>
</evidence>
<keyword evidence="4 6" id="KW-1133">Transmembrane helix</keyword>
<organism evidence="7 8">
    <name type="scientific">Microbacterium marinum</name>
    <dbReference type="NCBI Taxonomy" id="421115"/>
    <lineage>
        <taxon>Bacteria</taxon>
        <taxon>Bacillati</taxon>
        <taxon>Actinomycetota</taxon>
        <taxon>Actinomycetes</taxon>
        <taxon>Micrococcales</taxon>
        <taxon>Microbacteriaceae</taxon>
        <taxon>Microbacterium</taxon>
    </lineage>
</organism>
<dbReference type="GO" id="GO:0005886">
    <property type="term" value="C:plasma membrane"/>
    <property type="evidence" value="ECO:0007669"/>
    <property type="project" value="UniProtKB-SubCell"/>
</dbReference>
<reference evidence="7 8" key="1">
    <citation type="submission" date="2020-08" db="EMBL/GenBank/DDBJ databases">
        <title>Sequencing the genomes of 1000 actinobacteria strains.</title>
        <authorList>
            <person name="Klenk H.-P."/>
        </authorList>
    </citation>
    <scope>NUCLEOTIDE SEQUENCE [LARGE SCALE GENOMIC DNA]</scope>
    <source>
        <strain evidence="7 8">DSM 24947</strain>
    </source>
</reference>
<dbReference type="InterPro" id="IPR019108">
    <property type="entry name" value="Caa3_assmbl_CtaG-rel"/>
</dbReference>